<keyword evidence="1" id="KW-0812">Transmembrane</keyword>
<feature type="transmembrane region" description="Helical" evidence="1">
    <location>
        <begin position="12"/>
        <end position="34"/>
    </location>
</feature>
<gene>
    <name evidence="3" type="ORF">ABI_08370</name>
</gene>
<proteinExistence type="predicted"/>
<keyword evidence="1" id="KW-0472">Membrane</keyword>
<organism evidence="3 4">
    <name type="scientific">Asticcacaulis biprosthecium C19</name>
    <dbReference type="NCBI Taxonomy" id="715226"/>
    <lineage>
        <taxon>Bacteria</taxon>
        <taxon>Pseudomonadati</taxon>
        <taxon>Pseudomonadota</taxon>
        <taxon>Alphaproteobacteria</taxon>
        <taxon>Caulobacterales</taxon>
        <taxon>Caulobacteraceae</taxon>
        <taxon>Asticcacaulis</taxon>
    </lineage>
</organism>
<dbReference type="InterPro" id="IPR001375">
    <property type="entry name" value="Peptidase_S9_cat"/>
</dbReference>
<evidence type="ECO:0000313" key="4">
    <source>
        <dbReference type="Proteomes" id="UP000006512"/>
    </source>
</evidence>
<dbReference type="Proteomes" id="UP000006512">
    <property type="component" value="Unassembled WGS sequence"/>
</dbReference>
<evidence type="ECO:0000313" key="3">
    <source>
        <dbReference type="EMBL" id="EGF92401.1"/>
    </source>
</evidence>
<feature type="domain" description="Peptidase S9 prolyl oligopeptidase catalytic" evidence="2">
    <location>
        <begin position="123"/>
        <end position="241"/>
    </location>
</feature>
<keyword evidence="4" id="KW-1185">Reference proteome</keyword>
<dbReference type="SUPFAM" id="SSF53474">
    <property type="entry name" value="alpha/beta-Hydrolases"/>
    <property type="match status" value="1"/>
</dbReference>
<reference evidence="4" key="1">
    <citation type="submission" date="2011-03" db="EMBL/GenBank/DDBJ databases">
        <title>Draft genome sequence of Brevundimonas diminuta.</title>
        <authorList>
            <person name="Brown P.J.B."/>
            <person name="Buechlein A."/>
            <person name="Hemmerich C."/>
            <person name="Brun Y.V."/>
        </authorList>
    </citation>
    <scope>NUCLEOTIDE SEQUENCE [LARGE SCALE GENOMIC DNA]</scope>
    <source>
        <strain evidence="4">C19</strain>
    </source>
</reference>
<dbReference type="GO" id="GO:0006508">
    <property type="term" value="P:proteolysis"/>
    <property type="evidence" value="ECO:0007669"/>
    <property type="project" value="InterPro"/>
</dbReference>
<protein>
    <submittedName>
        <fullName evidence="3">C</fullName>
    </submittedName>
</protein>
<evidence type="ECO:0000259" key="2">
    <source>
        <dbReference type="Pfam" id="PF00326"/>
    </source>
</evidence>
<dbReference type="Gene3D" id="3.40.50.1820">
    <property type="entry name" value="alpha/beta hydrolase"/>
    <property type="match status" value="1"/>
</dbReference>
<dbReference type="PANTHER" id="PTHR12277:SF81">
    <property type="entry name" value="PROTEIN ABHD13"/>
    <property type="match status" value="1"/>
</dbReference>
<name>F4QG73_9CAUL</name>
<keyword evidence="1" id="KW-1133">Transmembrane helix</keyword>
<dbReference type="eggNOG" id="COG1073">
    <property type="taxonomic scope" value="Bacteria"/>
</dbReference>
<dbReference type="HOGENOM" id="CLU_029375_2_1_5"/>
<dbReference type="OrthoDB" id="9798884at2"/>
<dbReference type="STRING" id="715226.ABI_08370"/>
<dbReference type="PANTHER" id="PTHR12277">
    <property type="entry name" value="ALPHA/BETA HYDROLASE DOMAIN-CONTAINING PROTEIN"/>
    <property type="match status" value="1"/>
</dbReference>
<dbReference type="EMBL" id="GL883077">
    <property type="protein sequence ID" value="EGF92401.1"/>
    <property type="molecule type" value="Genomic_DNA"/>
</dbReference>
<dbReference type="InterPro" id="IPR029058">
    <property type="entry name" value="AB_hydrolase_fold"/>
</dbReference>
<dbReference type="GO" id="GO:0008236">
    <property type="term" value="F:serine-type peptidase activity"/>
    <property type="evidence" value="ECO:0007669"/>
    <property type="project" value="InterPro"/>
</dbReference>
<evidence type="ECO:0000256" key="1">
    <source>
        <dbReference type="SAM" id="Phobius"/>
    </source>
</evidence>
<accession>F4QG73</accession>
<dbReference type="AlphaFoldDB" id="F4QG73"/>
<dbReference type="Pfam" id="PF00326">
    <property type="entry name" value="Peptidase_S9"/>
    <property type="match status" value="1"/>
</dbReference>
<sequence>MNMNRYLPILRRILISLVVVVATAYGGIVGYLYFAQRSLLYSIQPEPNQPIPGLKIQDLRIKTPDGETLQAWYEPPQPGQPVILFFHGQGSTLTIGKWRYVRMHKQGVGYLALAYRGYSHSTGKPTEKGLFTDGLAAYDWLRQQGFKDADIVIHGHSLGSGVATYVASQRPARALVLEAPFTAVSDVAQERYPFVPVSMLMTDQFHSRTYIRDVHMPLLIAHGDRDSVVPFHQGQKLFSLANEPKTFVHMKGSEHNTLTRDGLYPHIWKFIGLPPADYDPAMESAP</sequence>